<name>T0HLK9_9SPHN</name>
<dbReference type="EMBL" id="ATHL01000085">
    <property type="protein sequence ID" value="EQB13867.1"/>
    <property type="molecule type" value="Genomic_DNA"/>
</dbReference>
<gene>
    <name evidence="1" type="ORF">L284_13735</name>
</gene>
<dbReference type="Proteomes" id="UP000015527">
    <property type="component" value="Unassembled WGS sequence"/>
</dbReference>
<evidence type="ECO:0000313" key="2">
    <source>
        <dbReference type="Proteomes" id="UP000015527"/>
    </source>
</evidence>
<keyword evidence="2" id="KW-1185">Reference proteome</keyword>
<dbReference type="AlphaFoldDB" id="T0HLK9"/>
<comment type="caution">
    <text evidence="1">The sequence shown here is derived from an EMBL/GenBank/DDBJ whole genome shotgun (WGS) entry which is preliminary data.</text>
</comment>
<accession>T0HLK9</accession>
<organism evidence="1 2">
    <name type="scientific">Novosphingobium lindaniclasticum LE124</name>
    <dbReference type="NCBI Taxonomy" id="1096930"/>
    <lineage>
        <taxon>Bacteria</taxon>
        <taxon>Pseudomonadati</taxon>
        <taxon>Pseudomonadota</taxon>
        <taxon>Alphaproteobacteria</taxon>
        <taxon>Sphingomonadales</taxon>
        <taxon>Sphingomonadaceae</taxon>
        <taxon>Novosphingobium</taxon>
    </lineage>
</organism>
<evidence type="ECO:0000313" key="1">
    <source>
        <dbReference type="EMBL" id="EQB13867.1"/>
    </source>
</evidence>
<reference evidence="1 2" key="1">
    <citation type="journal article" date="2013" name="Genome Announc.">
        <title>Genome Sequence of Novosphingobium lindaniclasticum LE124T, Isolated from a Hexachlorocyclohexane Dumpsite.</title>
        <authorList>
            <person name="Saxena A."/>
            <person name="Nayyar N."/>
            <person name="Sangwan N."/>
            <person name="Kumari R."/>
            <person name="Khurana J.P."/>
            <person name="Lal R."/>
        </authorList>
    </citation>
    <scope>NUCLEOTIDE SEQUENCE [LARGE SCALE GENOMIC DNA]</scope>
    <source>
        <strain evidence="1 2">LE124</strain>
    </source>
</reference>
<protein>
    <submittedName>
        <fullName evidence="1">Uncharacterized protein</fullName>
    </submittedName>
</protein>
<sequence>MQPRAVKVHAQHRKFVDEIIASSVVRMQKFESAAMASFSFSARLDKYRIEIYQIGVNMDGMGCNRAITRNLDQCFGIHGKGGMRSSMAASLFREISCELFHDDFALWGLFHKPSDSSPCSLIVPCHFATSRAYLRKHVTKPSSPHVQGTFRELLPRLLC</sequence>
<proteinExistence type="predicted"/>